<keyword evidence="4" id="KW-1003">Cell membrane</keyword>
<accession>A0A511F7V3</accession>
<dbReference type="Pfam" id="PF01032">
    <property type="entry name" value="FecCD"/>
    <property type="match status" value="1"/>
</dbReference>
<evidence type="ECO:0000256" key="8">
    <source>
        <dbReference type="SAM" id="MobiDB-lite"/>
    </source>
</evidence>
<feature type="transmembrane region" description="Helical" evidence="9">
    <location>
        <begin position="277"/>
        <end position="304"/>
    </location>
</feature>
<feature type="transmembrane region" description="Helical" evidence="9">
    <location>
        <begin position="157"/>
        <end position="174"/>
    </location>
</feature>
<feature type="region of interest" description="Disordered" evidence="8">
    <location>
        <begin position="1"/>
        <end position="25"/>
    </location>
</feature>
<dbReference type="GO" id="GO:0022857">
    <property type="term" value="F:transmembrane transporter activity"/>
    <property type="evidence" value="ECO:0007669"/>
    <property type="project" value="InterPro"/>
</dbReference>
<protein>
    <submittedName>
        <fullName evidence="10">ABC transporter permease</fullName>
    </submittedName>
    <submittedName>
        <fullName evidence="11">Iron complex transport system permease protein</fullName>
    </submittedName>
</protein>
<reference evidence="10 12" key="1">
    <citation type="submission" date="2019-07" db="EMBL/GenBank/DDBJ databases">
        <title>Whole genome shotgun sequence of Cellulomonas hominis NBRC 16055.</title>
        <authorList>
            <person name="Hosoyama A."/>
            <person name="Uohara A."/>
            <person name="Ohji S."/>
            <person name="Ichikawa N."/>
        </authorList>
    </citation>
    <scope>NUCLEOTIDE SEQUENCE [LARGE SCALE GENOMIC DNA]</scope>
    <source>
        <strain evidence="10 12">NBRC 16055</strain>
    </source>
</reference>
<evidence type="ECO:0000313" key="11">
    <source>
        <dbReference type="EMBL" id="MBB5473414.1"/>
    </source>
</evidence>
<keyword evidence="12" id="KW-1185">Reference proteome</keyword>
<dbReference type="EMBL" id="BJVQ01000003">
    <property type="protein sequence ID" value="GEL45303.1"/>
    <property type="molecule type" value="Genomic_DNA"/>
</dbReference>
<keyword evidence="5 9" id="KW-0812">Transmembrane</keyword>
<feature type="transmembrane region" description="Helical" evidence="9">
    <location>
        <begin position="341"/>
        <end position="362"/>
    </location>
</feature>
<dbReference type="AlphaFoldDB" id="A0A511F7V3"/>
<organism evidence="10 12">
    <name type="scientific">Cellulomonas hominis</name>
    <dbReference type="NCBI Taxonomy" id="156981"/>
    <lineage>
        <taxon>Bacteria</taxon>
        <taxon>Bacillati</taxon>
        <taxon>Actinomycetota</taxon>
        <taxon>Actinomycetes</taxon>
        <taxon>Micrococcales</taxon>
        <taxon>Cellulomonadaceae</taxon>
        <taxon>Cellulomonas</taxon>
    </lineage>
</organism>
<keyword evidence="3" id="KW-0813">Transport</keyword>
<evidence type="ECO:0000256" key="3">
    <source>
        <dbReference type="ARBA" id="ARBA00022448"/>
    </source>
</evidence>
<dbReference type="PANTHER" id="PTHR30472:SF25">
    <property type="entry name" value="ABC TRANSPORTER PERMEASE PROTEIN MJ0876-RELATED"/>
    <property type="match status" value="1"/>
</dbReference>
<dbReference type="CDD" id="cd06550">
    <property type="entry name" value="TM_ABC_iron-siderophores_like"/>
    <property type="match status" value="1"/>
</dbReference>
<evidence type="ECO:0000313" key="10">
    <source>
        <dbReference type="EMBL" id="GEL45303.1"/>
    </source>
</evidence>
<dbReference type="Gene3D" id="1.10.3470.10">
    <property type="entry name" value="ABC transporter involved in vitamin B12 uptake, BtuC"/>
    <property type="match status" value="1"/>
</dbReference>
<reference evidence="11 13" key="2">
    <citation type="submission" date="2020-08" db="EMBL/GenBank/DDBJ databases">
        <title>Sequencing the genomes of 1000 actinobacteria strains.</title>
        <authorList>
            <person name="Klenk H.-P."/>
        </authorList>
    </citation>
    <scope>NUCLEOTIDE SEQUENCE [LARGE SCALE GENOMIC DNA]</scope>
    <source>
        <strain evidence="11 13">DSM 9581</strain>
    </source>
</reference>
<dbReference type="FunFam" id="1.10.3470.10:FF:000001">
    <property type="entry name" value="Vitamin B12 ABC transporter permease BtuC"/>
    <property type="match status" value="1"/>
</dbReference>
<dbReference type="InterPro" id="IPR000522">
    <property type="entry name" value="ABC_transptr_permease_BtuC"/>
</dbReference>
<evidence type="ECO:0000256" key="2">
    <source>
        <dbReference type="ARBA" id="ARBA00007935"/>
    </source>
</evidence>
<dbReference type="InterPro" id="IPR037294">
    <property type="entry name" value="ABC_BtuC-like"/>
</dbReference>
<dbReference type="PANTHER" id="PTHR30472">
    <property type="entry name" value="FERRIC ENTEROBACTIN TRANSPORT SYSTEM PERMEASE PROTEIN"/>
    <property type="match status" value="1"/>
</dbReference>
<feature type="transmembrane region" description="Helical" evidence="9">
    <location>
        <begin position="131"/>
        <end position="150"/>
    </location>
</feature>
<evidence type="ECO:0000256" key="9">
    <source>
        <dbReference type="SAM" id="Phobius"/>
    </source>
</evidence>
<feature type="transmembrane region" description="Helical" evidence="9">
    <location>
        <begin position="228"/>
        <end position="249"/>
    </location>
</feature>
<comment type="caution">
    <text evidence="10">The sequence shown here is derived from an EMBL/GenBank/DDBJ whole genome shotgun (WGS) entry which is preliminary data.</text>
</comment>
<dbReference type="EMBL" id="JACHDN010000001">
    <property type="protein sequence ID" value="MBB5473414.1"/>
    <property type="molecule type" value="Genomic_DNA"/>
</dbReference>
<dbReference type="Proteomes" id="UP000564629">
    <property type="component" value="Unassembled WGS sequence"/>
</dbReference>
<evidence type="ECO:0000256" key="7">
    <source>
        <dbReference type="ARBA" id="ARBA00023136"/>
    </source>
</evidence>
<name>A0A511F7V3_9CELL</name>
<sequence>MTAPTRTAPGTSRAVPPAPGAAPATLPRARHRRVVPLAIGLVLALLALAVVAAGTGQLRVPPAEVLGSVLHRLGIDAGPLPAHPNGDAALWTIRFPRVAMAVLAGAALATAGAVMQGVFGNPLADPGVVGVSSGAALAACTGIVLGWTFLGPFTSAALAFGGGLVTTMAVYLLARSGGRTEVVTLVLTGVAVNAVCGAGIAFLTFLADTQAREQIVFWQLGSLNGTRWAYVGVVAPLVAVGVAVALVVARRLDLLSLGERAARHVGVDVERLRVVSIVAVALLTAAAVAFCGIIAFVGLVVPHLVRMVVGPGHRVLVPLSALGGAVLLLAADLVARTAVAYADLPIGMLTALVGGPFFFWLIRRTRRQAGGWA</sequence>
<comment type="subcellular location">
    <subcellularLocation>
        <location evidence="1">Cell membrane</location>
        <topology evidence="1">Multi-pass membrane protein</topology>
    </subcellularLocation>
</comment>
<dbReference type="SUPFAM" id="SSF81345">
    <property type="entry name" value="ABC transporter involved in vitamin B12 uptake, BtuC"/>
    <property type="match status" value="1"/>
</dbReference>
<dbReference type="Proteomes" id="UP000321723">
    <property type="component" value="Unassembled WGS sequence"/>
</dbReference>
<dbReference type="GO" id="GO:0005886">
    <property type="term" value="C:plasma membrane"/>
    <property type="evidence" value="ECO:0007669"/>
    <property type="project" value="UniProtKB-SubCell"/>
</dbReference>
<proteinExistence type="inferred from homology"/>
<gene>
    <name evidence="10" type="ORF">CHO01_04190</name>
    <name evidence="11" type="ORF">HNR08_002150</name>
</gene>
<evidence type="ECO:0000256" key="6">
    <source>
        <dbReference type="ARBA" id="ARBA00022989"/>
    </source>
</evidence>
<feature type="transmembrane region" description="Helical" evidence="9">
    <location>
        <begin position="98"/>
        <end position="119"/>
    </location>
</feature>
<keyword evidence="6 9" id="KW-1133">Transmembrane helix</keyword>
<feature type="transmembrane region" description="Helical" evidence="9">
    <location>
        <begin position="34"/>
        <end position="53"/>
    </location>
</feature>
<evidence type="ECO:0000256" key="5">
    <source>
        <dbReference type="ARBA" id="ARBA00022692"/>
    </source>
</evidence>
<feature type="transmembrane region" description="Helical" evidence="9">
    <location>
        <begin position="186"/>
        <end position="207"/>
    </location>
</feature>
<dbReference type="RefSeq" id="WP_146832805.1">
    <property type="nucleotide sequence ID" value="NZ_BJVQ01000003.1"/>
</dbReference>
<evidence type="ECO:0000313" key="12">
    <source>
        <dbReference type="Proteomes" id="UP000321723"/>
    </source>
</evidence>
<evidence type="ECO:0000256" key="4">
    <source>
        <dbReference type="ARBA" id="ARBA00022475"/>
    </source>
</evidence>
<keyword evidence="7 9" id="KW-0472">Membrane</keyword>
<comment type="similarity">
    <text evidence="2">Belongs to the binding-protein-dependent transport system permease family. FecCD subfamily.</text>
</comment>
<evidence type="ECO:0000256" key="1">
    <source>
        <dbReference type="ARBA" id="ARBA00004651"/>
    </source>
</evidence>
<feature type="compositionally biased region" description="Polar residues" evidence="8">
    <location>
        <begin position="1"/>
        <end position="10"/>
    </location>
</feature>
<dbReference type="OrthoDB" id="9782305at2"/>
<dbReference type="GO" id="GO:0033214">
    <property type="term" value="P:siderophore-iron import into cell"/>
    <property type="evidence" value="ECO:0007669"/>
    <property type="project" value="TreeGrafter"/>
</dbReference>
<evidence type="ECO:0000313" key="13">
    <source>
        <dbReference type="Proteomes" id="UP000564629"/>
    </source>
</evidence>